<organism evidence="2 3">
    <name type="scientific">Muraenolepis orangiensis</name>
    <name type="common">Patagonian moray cod</name>
    <dbReference type="NCBI Taxonomy" id="630683"/>
    <lineage>
        <taxon>Eukaryota</taxon>
        <taxon>Metazoa</taxon>
        <taxon>Chordata</taxon>
        <taxon>Craniata</taxon>
        <taxon>Vertebrata</taxon>
        <taxon>Euteleostomi</taxon>
        <taxon>Actinopterygii</taxon>
        <taxon>Neopterygii</taxon>
        <taxon>Teleostei</taxon>
        <taxon>Neoteleostei</taxon>
        <taxon>Acanthomorphata</taxon>
        <taxon>Zeiogadaria</taxon>
        <taxon>Gadariae</taxon>
        <taxon>Gadiformes</taxon>
        <taxon>Muraenolepidoidei</taxon>
        <taxon>Muraenolepididae</taxon>
        <taxon>Muraenolepis</taxon>
    </lineage>
</organism>
<protein>
    <submittedName>
        <fullName evidence="2">Uncharacterized protein</fullName>
    </submittedName>
</protein>
<evidence type="ECO:0000313" key="3">
    <source>
        <dbReference type="Proteomes" id="UP001148018"/>
    </source>
</evidence>
<feature type="region of interest" description="Disordered" evidence="1">
    <location>
        <begin position="1"/>
        <end position="79"/>
    </location>
</feature>
<reference evidence="2" key="1">
    <citation type="submission" date="2022-07" db="EMBL/GenBank/DDBJ databases">
        <title>Chromosome-level genome of Muraenolepis orangiensis.</title>
        <authorList>
            <person name="Kim J."/>
        </authorList>
    </citation>
    <scope>NUCLEOTIDE SEQUENCE</scope>
    <source>
        <strain evidence="2">KU_S4_2022</strain>
        <tissue evidence="2">Muscle</tissue>
    </source>
</reference>
<dbReference type="Proteomes" id="UP001148018">
    <property type="component" value="Unassembled WGS sequence"/>
</dbReference>
<evidence type="ECO:0000313" key="2">
    <source>
        <dbReference type="EMBL" id="KAJ3585865.1"/>
    </source>
</evidence>
<evidence type="ECO:0000256" key="1">
    <source>
        <dbReference type="SAM" id="MobiDB-lite"/>
    </source>
</evidence>
<gene>
    <name evidence="2" type="ORF">NHX12_012273</name>
</gene>
<dbReference type="EMBL" id="JANIIK010000117">
    <property type="protein sequence ID" value="KAJ3585865.1"/>
    <property type="molecule type" value="Genomic_DNA"/>
</dbReference>
<keyword evidence="3" id="KW-1185">Reference proteome</keyword>
<name>A0A9Q0I5C0_9TELE</name>
<comment type="caution">
    <text evidence="2">The sequence shown here is derived from an EMBL/GenBank/DDBJ whole genome shotgun (WGS) entry which is preliminary data.</text>
</comment>
<dbReference type="AlphaFoldDB" id="A0A9Q0I5C0"/>
<sequence>MPGNKKPARFLPLSPAARRSPCRGPIGRHSPAIRPIGEEEEPVSDRAAPKPIGQSESRPGMPSARERLGTAVHEPLAPG</sequence>
<proteinExistence type="predicted"/>
<accession>A0A9Q0I5C0</accession>